<name>A0A812GPT0_9DINO</name>
<evidence type="ECO:0000256" key="5">
    <source>
        <dbReference type="SAM" id="Phobius"/>
    </source>
</evidence>
<evidence type="ECO:0000256" key="4">
    <source>
        <dbReference type="ARBA" id="ARBA00023136"/>
    </source>
</evidence>
<evidence type="ECO:0008006" key="8">
    <source>
        <dbReference type="Google" id="ProtNLM"/>
    </source>
</evidence>
<feature type="transmembrane region" description="Helical" evidence="5">
    <location>
        <begin position="200"/>
        <end position="222"/>
    </location>
</feature>
<dbReference type="InterPro" id="IPR050186">
    <property type="entry name" value="TPT_transporter"/>
</dbReference>
<keyword evidence="2 5" id="KW-0812">Transmembrane</keyword>
<reference evidence="6" key="1">
    <citation type="submission" date="2021-02" db="EMBL/GenBank/DDBJ databases">
        <authorList>
            <person name="Dougan E. K."/>
            <person name="Rhodes N."/>
            <person name="Thang M."/>
            <person name="Chan C."/>
        </authorList>
    </citation>
    <scope>NUCLEOTIDE SEQUENCE</scope>
</reference>
<accession>A0A812GPT0</accession>
<feature type="transmembrane region" description="Helical" evidence="5">
    <location>
        <begin position="301"/>
        <end position="322"/>
    </location>
</feature>
<organism evidence="6 7">
    <name type="scientific">Symbiodinium natans</name>
    <dbReference type="NCBI Taxonomy" id="878477"/>
    <lineage>
        <taxon>Eukaryota</taxon>
        <taxon>Sar</taxon>
        <taxon>Alveolata</taxon>
        <taxon>Dinophyceae</taxon>
        <taxon>Suessiales</taxon>
        <taxon>Symbiodiniaceae</taxon>
        <taxon>Symbiodinium</taxon>
    </lineage>
</organism>
<feature type="transmembrane region" description="Helical" evidence="5">
    <location>
        <begin position="234"/>
        <end position="253"/>
    </location>
</feature>
<feature type="transmembrane region" description="Helical" evidence="5">
    <location>
        <begin position="95"/>
        <end position="118"/>
    </location>
</feature>
<feature type="transmembrane region" description="Helical" evidence="5">
    <location>
        <begin position="375"/>
        <end position="396"/>
    </location>
</feature>
<keyword evidence="7" id="KW-1185">Reference proteome</keyword>
<keyword evidence="4 5" id="KW-0472">Membrane</keyword>
<dbReference type="EMBL" id="CAJNDS010000027">
    <property type="protein sequence ID" value="CAE6923931.1"/>
    <property type="molecule type" value="Genomic_DNA"/>
</dbReference>
<proteinExistence type="predicted"/>
<feature type="transmembrane region" description="Helical" evidence="5">
    <location>
        <begin position="130"/>
        <end position="153"/>
    </location>
</feature>
<dbReference type="AlphaFoldDB" id="A0A812GPT0"/>
<gene>
    <name evidence="6" type="ORF">SNAT2548_LOCUS569</name>
</gene>
<comment type="caution">
    <text evidence="6">The sequence shown here is derived from an EMBL/GenBank/DDBJ whole genome shotgun (WGS) entry which is preliminary data.</text>
</comment>
<feature type="transmembrane region" description="Helical" evidence="5">
    <location>
        <begin position="402"/>
        <end position="425"/>
    </location>
</feature>
<keyword evidence="3 5" id="KW-1133">Transmembrane helix</keyword>
<comment type="subcellular location">
    <subcellularLocation>
        <location evidence="1">Membrane</location>
        <topology evidence="1">Multi-pass membrane protein</topology>
    </subcellularLocation>
</comment>
<evidence type="ECO:0000256" key="2">
    <source>
        <dbReference type="ARBA" id="ARBA00022692"/>
    </source>
</evidence>
<evidence type="ECO:0000256" key="1">
    <source>
        <dbReference type="ARBA" id="ARBA00004141"/>
    </source>
</evidence>
<dbReference type="Proteomes" id="UP000604046">
    <property type="component" value="Unassembled WGS sequence"/>
</dbReference>
<evidence type="ECO:0000313" key="6">
    <source>
        <dbReference type="EMBL" id="CAE6923931.1"/>
    </source>
</evidence>
<feature type="transmembrane region" description="Helical" evidence="5">
    <location>
        <begin position="173"/>
        <end position="194"/>
    </location>
</feature>
<dbReference type="PANTHER" id="PTHR11132">
    <property type="entry name" value="SOLUTE CARRIER FAMILY 35"/>
    <property type="match status" value="1"/>
</dbReference>
<evidence type="ECO:0000313" key="7">
    <source>
        <dbReference type="Proteomes" id="UP000604046"/>
    </source>
</evidence>
<feature type="transmembrane region" description="Helical" evidence="5">
    <location>
        <begin position="265"/>
        <end position="289"/>
    </location>
</feature>
<sequence length="429" mass="45745">MVLSSKVSTILHVARSPRWPTQRVGRRLPRNAVLAAAVALAVLFDKTRSEAHVPASSPASSASYRLFKEVCIPLAALCIGIPCRQIDSLRTPAQLAIYFGAQTGMLLFAKVVISSAVVSEELGLRGLPGAFLLTALHQVTCFVLFGSAFVISWATPWPYRPKPLTKLSDVYRILLFSAAFAANIGLNNFSFQFLPLSMNLIIRSCLPIATAVVQVLAHPGKIAAKGHARHSQEILCMLAGVACAALATVAQSQAQKGKTQSSDTILIGVLVCVISIFAGALNMVLACELGTSMQLNSTDMTFYMGLPSALMLLVPSFTMSHPSWPGQPSMTDFEVHCKVFELAPGVLGLGLLLGVFASAYNVTQYAMVQSLTATYTTFAGNFNKATAIVISLAVGLEELPEGVWGSVMLLATLGNIGSFTVYSMLQLKQ</sequence>
<evidence type="ECO:0000256" key="3">
    <source>
        <dbReference type="ARBA" id="ARBA00022989"/>
    </source>
</evidence>
<dbReference type="OrthoDB" id="436747at2759"/>
<feature type="transmembrane region" description="Helical" evidence="5">
    <location>
        <begin position="342"/>
        <end position="363"/>
    </location>
</feature>
<dbReference type="GO" id="GO:0016020">
    <property type="term" value="C:membrane"/>
    <property type="evidence" value="ECO:0007669"/>
    <property type="project" value="UniProtKB-SubCell"/>
</dbReference>
<protein>
    <recommendedName>
        <fullName evidence="8">Sugar phosphate transporter domain-containing protein</fullName>
    </recommendedName>
</protein>